<sequence>MQEDMRTGLAQREAGLEGQAVRELQEEATVTLEQKAGILAELGAPEAKAVEAMEVLAEVVDIEPVEQVLLERRVDTLLPKAKVISLLMNL</sequence>
<accession>X1KX23</accession>
<reference evidence="1" key="1">
    <citation type="journal article" date="2014" name="Front. Microbiol.">
        <title>High frequency of phylogenetically diverse reductive dehalogenase-homologous genes in deep subseafloor sedimentary metagenomes.</title>
        <authorList>
            <person name="Kawai M."/>
            <person name="Futagami T."/>
            <person name="Toyoda A."/>
            <person name="Takaki Y."/>
            <person name="Nishi S."/>
            <person name="Hori S."/>
            <person name="Arai W."/>
            <person name="Tsubouchi T."/>
            <person name="Morono Y."/>
            <person name="Uchiyama I."/>
            <person name="Ito T."/>
            <person name="Fujiyama A."/>
            <person name="Inagaki F."/>
            <person name="Takami H."/>
        </authorList>
    </citation>
    <scope>NUCLEOTIDE SEQUENCE</scope>
    <source>
        <strain evidence="1">Expedition CK06-06</strain>
    </source>
</reference>
<evidence type="ECO:0000313" key="1">
    <source>
        <dbReference type="EMBL" id="GAI11258.1"/>
    </source>
</evidence>
<organism evidence="1">
    <name type="scientific">marine sediment metagenome</name>
    <dbReference type="NCBI Taxonomy" id="412755"/>
    <lineage>
        <taxon>unclassified sequences</taxon>
        <taxon>metagenomes</taxon>
        <taxon>ecological metagenomes</taxon>
    </lineage>
</organism>
<gene>
    <name evidence="1" type="ORF">S06H3_22066</name>
</gene>
<comment type="caution">
    <text evidence="1">The sequence shown here is derived from an EMBL/GenBank/DDBJ whole genome shotgun (WGS) entry which is preliminary data.</text>
</comment>
<name>X1KX23_9ZZZZ</name>
<dbReference type="AlphaFoldDB" id="X1KX23"/>
<proteinExistence type="predicted"/>
<protein>
    <submittedName>
        <fullName evidence="1">Uncharacterized protein</fullName>
    </submittedName>
</protein>
<dbReference type="EMBL" id="BARV01011712">
    <property type="protein sequence ID" value="GAI11258.1"/>
    <property type="molecule type" value="Genomic_DNA"/>
</dbReference>